<dbReference type="PROSITE" id="PS50850">
    <property type="entry name" value="MFS"/>
    <property type="match status" value="1"/>
</dbReference>
<sequence length="510" mass="55678">MPSTNDDDFVTEQDTPPKEHHHSLPFACTDGPATPLLPPEPTAMQTIAGVMGNVLEWYDFALFGFFSDVIAEVFFPPSANGGEVVVMQDDGIGYGGEISFEVEGERDTRNLIRSFAVYGAAFLSRPLGGLFIGYIGDRQGRKQALVLSLFLMAFPTFLMGCLPTYEQIGGWSTTMLMGCRLLQGMSVGGQLPASLIYTVETKPKNRWGFYGSLVMMASNVGTLCGNLVGALLRTVLTEEQLYSWGWRIPFLSGILIAFVGVYLRYYGEDMNPNAHDDEDNDDEKEDHHWREVFKKENLPALGSATFTPMLWGAGFYTTFVWMAIFMGVLADPPKQHGFWINAMSLLCGLILPLPLAGMLSDYVGRFKVMTCGAIGLAIVGPIGMMVIASGSEMDAFFAQCTIGVFLALFGAPMNAWLVEKFPPKIRLTSAALGYDLASCSASAFSPLVATLLVRDLGPKSPGAIYPVFAVMAFVGMFMSTKIRKEVEPDDYHLASPNMELGEVKPKSTIV</sequence>
<feature type="transmembrane region" description="Helical" evidence="6">
    <location>
        <begin position="336"/>
        <end position="356"/>
    </location>
</feature>
<evidence type="ECO:0000256" key="4">
    <source>
        <dbReference type="ARBA" id="ARBA00022847"/>
    </source>
</evidence>
<keyword evidence="4" id="KW-0769">Symport</keyword>
<keyword evidence="2" id="KW-0813">Transport</keyword>
<name>A0ABD3QKW0_9STRA</name>
<evidence type="ECO:0000313" key="9">
    <source>
        <dbReference type="Proteomes" id="UP001516023"/>
    </source>
</evidence>
<keyword evidence="6" id="KW-0472">Membrane</keyword>
<accession>A0ABD3QKW0</accession>
<feature type="transmembrane region" description="Helical" evidence="6">
    <location>
        <begin position="115"/>
        <end position="135"/>
    </location>
</feature>
<dbReference type="SUPFAM" id="SSF103473">
    <property type="entry name" value="MFS general substrate transporter"/>
    <property type="match status" value="1"/>
</dbReference>
<dbReference type="InterPro" id="IPR036259">
    <property type="entry name" value="MFS_trans_sf"/>
</dbReference>
<organism evidence="8 9">
    <name type="scientific">Cyclotella cryptica</name>
    <dbReference type="NCBI Taxonomy" id="29204"/>
    <lineage>
        <taxon>Eukaryota</taxon>
        <taxon>Sar</taxon>
        <taxon>Stramenopiles</taxon>
        <taxon>Ochrophyta</taxon>
        <taxon>Bacillariophyta</taxon>
        <taxon>Coscinodiscophyceae</taxon>
        <taxon>Thalassiosirophycidae</taxon>
        <taxon>Stephanodiscales</taxon>
        <taxon>Stephanodiscaceae</taxon>
        <taxon>Cyclotella</taxon>
    </lineage>
</organism>
<evidence type="ECO:0000256" key="5">
    <source>
        <dbReference type="SAM" id="MobiDB-lite"/>
    </source>
</evidence>
<dbReference type="AlphaFoldDB" id="A0ABD3QKW0"/>
<feature type="transmembrane region" description="Helical" evidence="6">
    <location>
        <begin position="244"/>
        <end position="263"/>
    </location>
</feature>
<feature type="compositionally biased region" description="Acidic residues" evidence="5">
    <location>
        <begin position="1"/>
        <end position="11"/>
    </location>
</feature>
<comment type="caution">
    <text evidence="8">The sequence shown here is derived from an EMBL/GenBank/DDBJ whole genome shotgun (WGS) entry which is preliminary data.</text>
</comment>
<dbReference type="Proteomes" id="UP001516023">
    <property type="component" value="Unassembled WGS sequence"/>
</dbReference>
<evidence type="ECO:0000313" key="8">
    <source>
        <dbReference type="EMBL" id="KAL3800166.1"/>
    </source>
</evidence>
<evidence type="ECO:0000256" key="2">
    <source>
        <dbReference type="ARBA" id="ARBA00022448"/>
    </source>
</evidence>
<dbReference type="PANTHER" id="PTHR43528:SF1">
    <property type="entry name" value="ALPHA-KETOGLUTARATE PERMEASE"/>
    <property type="match status" value="1"/>
</dbReference>
<dbReference type="InterPro" id="IPR011701">
    <property type="entry name" value="MFS"/>
</dbReference>
<proteinExistence type="predicted"/>
<feature type="domain" description="Major facilitator superfamily (MFS) profile" evidence="7">
    <location>
        <begin position="45"/>
        <end position="487"/>
    </location>
</feature>
<dbReference type="GO" id="GO:0005886">
    <property type="term" value="C:plasma membrane"/>
    <property type="evidence" value="ECO:0007669"/>
    <property type="project" value="UniProtKB-SubCell"/>
</dbReference>
<keyword evidence="9" id="KW-1185">Reference proteome</keyword>
<dbReference type="Pfam" id="PF07690">
    <property type="entry name" value="MFS_1"/>
    <property type="match status" value="1"/>
</dbReference>
<feature type="transmembrane region" description="Helical" evidence="6">
    <location>
        <begin position="463"/>
        <end position="480"/>
    </location>
</feature>
<keyword evidence="6" id="KW-0812">Transmembrane</keyword>
<evidence type="ECO:0000256" key="1">
    <source>
        <dbReference type="ARBA" id="ARBA00004651"/>
    </source>
</evidence>
<feature type="transmembrane region" description="Helical" evidence="6">
    <location>
        <begin position="430"/>
        <end position="451"/>
    </location>
</feature>
<dbReference type="EMBL" id="JABMIG020000034">
    <property type="protein sequence ID" value="KAL3800166.1"/>
    <property type="molecule type" value="Genomic_DNA"/>
</dbReference>
<feature type="transmembrane region" description="Helical" evidence="6">
    <location>
        <begin position="368"/>
        <end position="390"/>
    </location>
</feature>
<dbReference type="Gene3D" id="1.20.1250.20">
    <property type="entry name" value="MFS general substrate transporter like domains"/>
    <property type="match status" value="1"/>
</dbReference>
<dbReference type="PANTHER" id="PTHR43528">
    <property type="entry name" value="ALPHA-KETOGLUTARATE PERMEASE"/>
    <property type="match status" value="1"/>
</dbReference>
<feature type="region of interest" description="Disordered" evidence="5">
    <location>
        <begin position="1"/>
        <end position="37"/>
    </location>
</feature>
<dbReference type="InterPro" id="IPR051084">
    <property type="entry name" value="H+-coupled_symporters"/>
</dbReference>
<feature type="transmembrane region" description="Helical" evidence="6">
    <location>
        <begin position="209"/>
        <end position="232"/>
    </location>
</feature>
<evidence type="ECO:0000256" key="6">
    <source>
        <dbReference type="SAM" id="Phobius"/>
    </source>
</evidence>
<keyword evidence="6" id="KW-1133">Transmembrane helix</keyword>
<comment type="subcellular location">
    <subcellularLocation>
        <location evidence="1">Cell membrane</location>
        <topology evidence="1">Multi-pass membrane protein</topology>
    </subcellularLocation>
</comment>
<evidence type="ECO:0000256" key="3">
    <source>
        <dbReference type="ARBA" id="ARBA00022475"/>
    </source>
</evidence>
<evidence type="ECO:0000259" key="7">
    <source>
        <dbReference type="PROSITE" id="PS50850"/>
    </source>
</evidence>
<dbReference type="InterPro" id="IPR020846">
    <property type="entry name" value="MFS_dom"/>
</dbReference>
<feature type="transmembrane region" description="Helical" evidence="6">
    <location>
        <begin position="144"/>
        <end position="165"/>
    </location>
</feature>
<protein>
    <recommendedName>
        <fullName evidence="7">Major facilitator superfamily (MFS) profile domain-containing protein</fullName>
    </recommendedName>
</protein>
<keyword evidence="3" id="KW-1003">Cell membrane</keyword>
<dbReference type="GO" id="GO:0015293">
    <property type="term" value="F:symporter activity"/>
    <property type="evidence" value="ECO:0007669"/>
    <property type="project" value="UniProtKB-KW"/>
</dbReference>
<feature type="transmembrane region" description="Helical" evidence="6">
    <location>
        <begin position="309"/>
        <end position="330"/>
    </location>
</feature>
<feature type="transmembrane region" description="Helical" evidence="6">
    <location>
        <begin position="396"/>
        <end position="418"/>
    </location>
</feature>
<gene>
    <name evidence="8" type="ORF">HJC23_001087</name>
</gene>
<reference evidence="8 9" key="1">
    <citation type="journal article" date="2020" name="G3 (Bethesda)">
        <title>Improved Reference Genome for Cyclotella cryptica CCMP332, a Model for Cell Wall Morphogenesis, Salinity Adaptation, and Lipid Production in Diatoms (Bacillariophyta).</title>
        <authorList>
            <person name="Roberts W.R."/>
            <person name="Downey K.M."/>
            <person name="Ruck E.C."/>
            <person name="Traller J.C."/>
            <person name="Alverson A.J."/>
        </authorList>
    </citation>
    <scope>NUCLEOTIDE SEQUENCE [LARGE SCALE GENOMIC DNA]</scope>
    <source>
        <strain evidence="8 9">CCMP332</strain>
    </source>
</reference>